<dbReference type="PANTHER" id="PTHR43409">
    <property type="entry name" value="ANAEROBIC MAGNESIUM-PROTOPORPHYRIN IX MONOMETHYL ESTER CYCLASE-RELATED"/>
    <property type="match status" value="1"/>
</dbReference>
<evidence type="ECO:0000256" key="1">
    <source>
        <dbReference type="ARBA" id="ARBA00001966"/>
    </source>
</evidence>
<accession>A0A497EWA4</accession>
<evidence type="ECO:0000256" key="5">
    <source>
        <dbReference type="ARBA" id="ARBA00022723"/>
    </source>
</evidence>
<organism evidence="9 10">
    <name type="scientific">Thermoproteota archaeon</name>
    <dbReference type="NCBI Taxonomy" id="2056631"/>
    <lineage>
        <taxon>Archaea</taxon>
        <taxon>Thermoproteota</taxon>
    </lineage>
</organism>
<dbReference type="InterPro" id="IPR007197">
    <property type="entry name" value="rSAM"/>
</dbReference>
<dbReference type="InterPro" id="IPR051198">
    <property type="entry name" value="BchE-like"/>
</dbReference>
<evidence type="ECO:0000256" key="6">
    <source>
        <dbReference type="ARBA" id="ARBA00023004"/>
    </source>
</evidence>
<feature type="domain" description="Radical SAM core" evidence="8">
    <location>
        <begin position="78"/>
        <end position="271"/>
    </location>
</feature>
<evidence type="ECO:0000256" key="2">
    <source>
        <dbReference type="ARBA" id="ARBA00022603"/>
    </source>
</evidence>
<dbReference type="SMART" id="SM00729">
    <property type="entry name" value="Elp3"/>
    <property type="match status" value="1"/>
</dbReference>
<evidence type="ECO:0000256" key="3">
    <source>
        <dbReference type="ARBA" id="ARBA00022679"/>
    </source>
</evidence>
<dbReference type="Gene3D" id="3.40.50.280">
    <property type="entry name" value="Cobalamin-binding domain"/>
    <property type="match status" value="1"/>
</dbReference>
<dbReference type="EMBL" id="QMRA01000158">
    <property type="protein sequence ID" value="RLE51664.1"/>
    <property type="molecule type" value="Genomic_DNA"/>
</dbReference>
<gene>
    <name evidence="9" type="ORF">DRJ26_05535</name>
</gene>
<comment type="caution">
    <text evidence="9">The sequence shown here is derived from an EMBL/GenBank/DDBJ whole genome shotgun (WGS) entry which is preliminary data.</text>
</comment>
<dbReference type="SFLD" id="SFLDS00029">
    <property type="entry name" value="Radical_SAM"/>
    <property type="match status" value="1"/>
</dbReference>
<dbReference type="InterPro" id="IPR006638">
    <property type="entry name" value="Elp3/MiaA/NifB-like_rSAM"/>
</dbReference>
<dbReference type="Gene3D" id="3.80.30.20">
    <property type="entry name" value="tm_1862 like domain"/>
    <property type="match status" value="1"/>
</dbReference>
<evidence type="ECO:0000256" key="4">
    <source>
        <dbReference type="ARBA" id="ARBA00022691"/>
    </source>
</evidence>
<keyword evidence="5" id="KW-0479">Metal-binding</keyword>
<dbReference type="Proteomes" id="UP000269499">
    <property type="component" value="Unassembled WGS sequence"/>
</dbReference>
<keyword evidence="4" id="KW-0949">S-adenosyl-L-methionine</keyword>
<proteinExistence type="predicted"/>
<keyword evidence="2" id="KW-0489">Methyltransferase</keyword>
<keyword evidence="3" id="KW-0808">Transferase</keyword>
<keyword evidence="7" id="KW-0411">Iron-sulfur</keyword>
<evidence type="ECO:0000259" key="8">
    <source>
        <dbReference type="PROSITE" id="PS51918"/>
    </source>
</evidence>
<comment type="cofactor">
    <cofactor evidence="1">
        <name>[4Fe-4S] cluster</name>
        <dbReference type="ChEBI" id="CHEBI:49883"/>
    </cofactor>
</comment>
<protein>
    <recommendedName>
        <fullName evidence="8">Radical SAM core domain-containing protein</fullName>
    </recommendedName>
</protein>
<dbReference type="Pfam" id="PF04055">
    <property type="entry name" value="Radical_SAM"/>
    <property type="match status" value="1"/>
</dbReference>
<dbReference type="CDD" id="cd01335">
    <property type="entry name" value="Radical_SAM"/>
    <property type="match status" value="1"/>
</dbReference>
<dbReference type="InterPro" id="IPR058240">
    <property type="entry name" value="rSAM_sf"/>
</dbReference>
<dbReference type="GO" id="GO:0046872">
    <property type="term" value="F:metal ion binding"/>
    <property type="evidence" value="ECO:0007669"/>
    <property type="project" value="UniProtKB-KW"/>
</dbReference>
<name>A0A497EWA4_9CREN</name>
<dbReference type="PANTHER" id="PTHR43409:SF7">
    <property type="entry name" value="BLL1977 PROTEIN"/>
    <property type="match status" value="1"/>
</dbReference>
<dbReference type="SFLD" id="SFLDG01082">
    <property type="entry name" value="B12-binding_domain_containing"/>
    <property type="match status" value="1"/>
</dbReference>
<sequence length="271" mass="31231">MIGKAILKHKSIDAAVIGEGEYTMLELVEKVEERERPANIKGVIYRKEGRIIENPPRNYIKNLDEIPFPAQNLLPMDLYGEYKGAIITSRGCPYSCTFCSKPVFGKTWRAHSPSYVLREKEELITKYKAEQISFLDDEFLLDRKRAEAILDGIIERRWKVKLYFWNGLRVDEVDEKILMKMKQAGCTTINYGVESVDPLVLKNIKKNITLTQIEKAVKIARKLGIKVNLFLMIGNPGDTYEHVEKIKRFLDKVEVDGVHLSMATPYIKTEF</sequence>
<dbReference type="AlphaFoldDB" id="A0A497EWA4"/>
<keyword evidence="6" id="KW-0408">Iron</keyword>
<dbReference type="SFLD" id="SFLDG01123">
    <property type="entry name" value="methyltransferase_(Class_B)"/>
    <property type="match status" value="1"/>
</dbReference>
<dbReference type="GO" id="GO:0051539">
    <property type="term" value="F:4 iron, 4 sulfur cluster binding"/>
    <property type="evidence" value="ECO:0007669"/>
    <property type="project" value="UniProtKB-KW"/>
</dbReference>
<evidence type="ECO:0000313" key="9">
    <source>
        <dbReference type="EMBL" id="RLE51664.1"/>
    </source>
</evidence>
<dbReference type="SUPFAM" id="SSF102114">
    <property type="entry name" value="Radical SAM enzymes"/>
    <property type="match status" value="1"/>
</dbReference>
<reference evidence="9 10" key="1">
    <citation type="submission" date="2018-06" db="EMBL/GenBank/DDBJ databases">
        <title>Extensive metabolic versatility and redundancy in microbially diverse, dynamic hydrothermal sediments.</title>
        <authorList>
            <person name="Dombrowski N."/>
            <person name="Teske A."/>
            <person name="Baker B.J."/>
        </authorList>
    </citation>
    <scope>NUCLEOTIDE SEQUENCE [LARGE SCALE GENOMIC DNA]</scope>
    <source>
        <strain evidence="9">B20_G2</strain>
    </source>
</reference>
<dbReference type="PROSITE" id="PS51918">
    <property type="entry name" value="RADICAL_SAM"/>
    <property type="match status" value="1"/>
</dbReference>
<dbReference type="InterPro" id="IPR034466">
    <property type="entry name" value="Methyltransferase_Class_B"/>
</dbReference>
<dbReference type="InterPro" id="IPR023404">
    <property type="entry name" value="rSAM_horseshoe"/>
</dbReference>
<evidence type="ECO:0000313" key="10">
    <source>
        <dbReference type="Proteomes" id="UP000269499"/>
    </source>
</evidence>
<dbReference type="GO" id="GO:0003824">
    <property type="term" value="F:catalytic activity"/>
    <property type="evidence" value="ECO:0007669"/>
    <property type="project" value="InterPro"/>
</dbReference>
<evidence type="ECO:0000256" key="7">
    <source>
        <dbReference type="ARBA" id="ARBA00023014"/>
    </source>
</evidence>